<dbReference type="InterPro" id="IPR004437">
    <property type="entry name" value="ParB/RepB/Spo0J"/>
</dbReference>
<feature type="non-terminal residue" evidence="3">
    <location>
        <position position="253"/>
    </location>
</feature>
<dbReference type="InterPro" id="IPR003115">
    <property type="entry name" value="ParB_N"/>
</dbReference>
<dbReference type="GO" id="GO:0007059">
    <property type="term" value="P:chromosome segregation"/>
    <property type="evidence" value="ECO:0007669"/>
    <property type="project" value="UniProtKB-KW"/>
</dbReference>
<dbReference type="Gene3D" id="3.90.1530.30">
    <property type="match status" value="1"/>
</dbReference>
<dbReference type="NCBIfam" id="TIGR00180">
    <property type="entry name" value="parB_part"/>
    <property type="match status" value="1"/>
</dbReference>
<dbReference type="SMART" id="SM00470">
    <property type="entry name" value="ParB"/>
    <property type="match status" value="1"/>
</dbReference>
<evidence type="ECO:0000313" key="3">
    <source>
        <dbReference type="EMBL" id="GAG35905.1"/>
    </source>
</evidence>
<dbReference type="InterPro" id="IPR036086">
    <property type="entry name" value="ParB/Sulfiredoxin_sf"/>
</dbReference>
<feature type="domain" description="ParB-like N-terminal" evidence="2">
    <location>
        <begin position="30"/>
        <end position="118"/>
    </location>
</feature>
<dbReference type="GO" id="GO:0005694">
    <property type="term" value="C:chromosome"/>
    <property type="evidence" value="ECO:0007669"/>
    <property type="project" value="TreeGrafter"/>
</dbReference>
<dbReference type="InterPro" id="IPR041468">
    <property type="entry name" value="HTH_ParB/Spo0J"/>
</dbReference>
<dbReference type="AlphaFoldDB" id="X0WYW6"/>
<accession>X0WYW6</accession>
<dbReference type="Gene3D" id="1.10.10.2830">
    <property type="match status" value="1"/>
</dbReference>
<reference evidence="3" key="1">
    <citation type="journal article" date="2014" name="Front. Microbiol.">
        <title>High frequency of phylogenetically diverse reductive dehalogenase-homologous genes in deep subseafloor sedimentary metagenomes.</title>
        <authorList>
            <person name="Kawai M."/>
            <person name="Futagami T."/>
            <person name="Toyoda A."/>
            <person name="Takaki Y."/>
            <person name="Nishi S."/>
            <person name="Hori S."/>
            <person name="Arai W."/>
            <person name="Tsubouchi T."/>
            <person name="Morono Y."/>
            <person name="Uchiyama I."/>
            <person name="Ito T."/>
            <person name="Fujiyama A."/>
            <person name="Inagaki F."/>
            <person name="Takami H."/>
        </authorList>
    </citation>
    <scope>NUCLEOTIDE SEQUENCE</scope>
    <source>
        <strain evidence="3">Expedition CK06-06</strain>
    </source>
</reference>
<dbReference type="InterPro" id="IPR050336">
    <property type="entry name" value="Chromosome_partition/occlusion"/>
</dbReference>
<dbReference type="PANTHER" id="PTHR33375">
    <property type="entry name" value="CHROMOSOME-PARTITIONING PROTEIN PARB-RELATED"/>
    <property type="match status" value="1"/>
</dbReference>
<sequence>NKKRIENKVLKQMALTKEVKFIGYGEIKLNIIEIDKKIQVRHELLTANLDLLIESIKSIGLLEPIVISEEIKDKKYKLIAGQRRLLAFKKMKRSKIPCRIIAPVDLCMAKVMSFSENLQRRDLTGDEKCEGAKALFAMYSGTKAEKIKKMSKELGVTYPTITNWLKFDVVPDEIKTLVSQKKISTNRAWQLTAAFAGDKKKTVEMANRMVEENFTNSEKDKIIKTAVKKPSEDINKIIDDSSKLVEKKEIVLH</sequence>
<dbReference type="EMBL" id="BARS01040455">
    <property type="protein sequence ID" value="GAG35905.1"/>
    <property type="molecule type" value="Genomic_DNA"/>
</dbReference>
<dbReference type="Pfam" id="PF17762">
    <property type="entry name" value="HTH_ParB"/>
    <property type="match status" value="1"/>
</dbReference>
<evidence type="ECO:0000256" key="1">
    <source>
        <dbReference type="ARBA" id="ARBA00022829"/>
    </source>
</evidence>
<dbReference type="GO" id="GO:0003677">
    <property type="term" value="F:DNA binding"/>
    <property type="evidence" value="ECO:0007669"/>
    <property type="project" value="InterPro"/>
</dbReference>
<comment type="caution">
    <text evidence="3">The sequence shown here is derived from an EMBL/GenBank/DDBJ whole genome shotgun (WGS) entry which is preliminary data.</text>
</comment>
<evidence type="ECO:0000259" key="2">
    <source>
        <dbReference type="SMART" id="SM00470"/>
    </source>
</evidence>
<dbReference type="PANTHER" id="PTHR33375:SF1">
    <property type="entry name" value="CHROMOSOME-PARTITIONING PROTEIN PARB-RELATED"/>
    <property type="match status" value="1"/>
</dbReference>
<gene>
    <name evidence="3" type="ORF">S01H1_61664</name>
</gene>
<name>X0WYW6_9ZZZZ</name>
<protein>
    <recommendedName>
        <fullName evidence="2">ParB-like N-terminal domain-containing protein</fullName>
    </recommendedName>
</protein>
<feature type="non-terminal residue" evidence="3">
    <location>
        <position position="1"/>
    </location>
</feature>
<proteinExistence type="predicted"/>
<organism evidence="3">
    <name type="scientific">marine sediment metagenome</name>
    <dbReference type="NCBI Taxonomy" id="412755"/>
    <lineage>
        <taxon>unclassified sequences</taxon>
        <taxon>metagenomes</taxon>
        <taxon>ecological metagenomes</taxon>
    </lineage>
</organism>
<dbReference type="Pfam" id="PF02195">
    <property type="entry name" value="ParB_N"/>
    <property type="match status" value="1"/>
</dbReference>
<dbReference type="SUPFAM" id="SSF110849">
    <property type="entry name" value="ParB/Sulfiredoxin"/>
    <property type="match status" value="1"/>
</dbReference>
<keyword evidence="1" id="KW-0159">Chromosome partition</keyword>